<name>A0AAX4KE56_9TREE</name>
<dbReference type="Gene3D" id="1.10.510.10">
    <property type="entry name" value="Transferase(Phosphotransferase) domain 1"/>
    <property type="match status" value="2"/>
</dbReference>
<organism evidence="12 13">
    <name type="scientific">Kwoniella europaea PYCC6329</name>
    <dbReference type="NCBI Taxonomy" id="1423913"/>
    <lineage>
        <taxon>Eukaryota</taxon>
        <taxon>Fungi</taxon>
        <taxon>Dikarya</taxon>
        <taxon>Basidiomycota</taxon>
        <taxon>Agaricomycotina</taxon>
        <taxon>Tremellomycetes</taxon>
        <taxon>Tremellales</taxon>
        <taxon>Cryptococcaceae</taxon>
        <taxon>Kwoniella</taxon>
    </lineage>
</organism>
<evidence type="ECO:0000259" key="11">
    <source>
        <dbReference type="PROSITE" id="PS50011"/>
    </source>
</evidence>
<keyword evidence="7" id="KW-0067">ATP-binding</keyword>
<gene>
    <name evidence="12" type="ORF">V865_002378</name>
</gene>
<keyword evidence="5" id="KW-0547">Nucleotide-binding</keyword>
<dbReference type="GO" id="GO:0004674">
    <property type="term" value="F:protein serine/threonine kinase activity"/>
    <property type="evidence" value="ECO:0007669"/>
    <property type="project" value="UniProtKB-KW"/>
</dbReference>
<evidence type="ECO:0000256" key="1">
    <source>
        <dbReference type="ARBA" id="ARBA00009903"/>
    </source>
</evidence>
<dbReference type="PROSITE" id="PS50011">
    <property type="entry name" value="PROTEIN_KINASE_DOM"/>
    <property type="match status" value="1"/>
</dbReference>
<feature type="region of interest" description="Disordered" evidence="10">
    <location>
        <begin position="1"/>
        <end position="104"/>
    </location>
</feature>
<feature type="region of interest" description="Disordered" evidence="10">
    <location>
        <begin position="847"/>
        <end position="892"/>
    </location>
</feature>
<evidence type="ECO:0000256" key="6">
    <source>
        <dbReference type="ARBA" id="ARBA00022777"/>
    </source>
</evidence>
<dbReference type="GeneID" id="91101182"/>
<evidence type="ECO:0000256" key="4">
    <source>
        <dbReference type="ARBA" id="ARBA00022679"/>
    </source>
</evidence>
<dbReference type="EMBL" id="CP144089">
    <property type="protein sequence ID" value="WWD04309.1"/>
    <property type="molecule type" value="Genomic_DNA"/>
</dbReference>
<feature type="region of interest" description="Disordered" evidence="10">
    <location>
        <begin position="592"/>
        <end position="646"/>
    </location>
</feature>
<feature type="compositionally biased region" description="Basic and acidic residues" evidence="10">
    <location>
        <begin position="66"/>
        <end position="76"/>
    </location>
</feature>
<keyword evidence="13" id="KW-1185">Reference proteome</keyword>
<dbReference type="GO" id="GO:0005524">
    <property type="term" value="F:ATP binding"/>
    <property type="evidence" value="ECO:0007669"/>
    <property type="project" value="UniProtKB-KW"/>
</dbReference>
<dbReference type="InterPro" id="IPR011009">
    <property type="entry name" value="Kinase-like_dom_sf"/>
</dbReference>
<comment type="similarity">
    <text evidence="1">Belongs to the protein kinase superfamily. AGC Ser/Thr protein kinase family.</text>
</comment>
<dbReference type="RefSeq" id="XP_066082276.1">
    <property type="nucleotide sequence ID" value="XM_066226179.1"/>
</dbReference>
<proteinExistence type="inferred from homology"/>
<feature type="compositionally biased region" description="Low complexity" evidence="10">
    <location>
        <begin position="1048"/>
        <end position="1057"/>
    </location>
</feature>
<feature type="compositionally biased region" description="Pro residues" evidence="10">
    <location>
        <begin position="1"/>
        <end position="25"/>
    </location>
</feature>
<protein>
    <recommendedName>
        <fullName evidence="2">non-specific serine/threonine protein kinase</fullName>
        <ecNumber evidence="2">2.7.11.1</ecNumber>
    </recommendedName>
</protein>
<reference evidence="12 13" key="1">
    <citation type="submission" date="2024-01" db="EMBL/GenBank/DDBJ databases">
        <title>Comparative genomics of Cryptococcus and Kwoniella reveals pathogenesis evolution and contrasting modes of karyotype evolution via chromosome fusion or intercentromeric recombination.</title>
        <authorList>
            <person name="Coelho M.A."/>
            <person name="David-Palma M."/>
            <person name="Shea T."/>
            <person name="Bowers K."/>
            <person name="McGinley-Smith S."/>
            <person name="Mohammad A.W."/>
            <person name="Gnirke A."/>
            <person name="Yurkov A.M."/>
            <person name="Nowrousian M."/>
            <person name="Sun S."/>
            <person name="Cuomo C.A."/>
            <person name="Heitman J."/>
        </authorList>
    </citation>
    <scope>NUCLEOTIDE SEQUENCE [LARGE SCALE GENOMIC DNA]</scope>
    <source>
        <strain evidence="12 13">PYCC6329</strain>
    </source>
</reference>
<dbReference type="EC" id="2.7.11.1" evidence="2"/>
<dbReference type="Gene3D" id="3.30.200.20">
    <property type="entry name" value="Phosphorylase Kinase, domain 1"/>
    <property type="match status" value="1"/>
</dbReference>
<dbReference type="PANTHER" id="PTHR24356">
    <property type="entry name" value="SERINE/THREONINE-PROTEIN KINASE"/>
    <property type="match status" value="1"/>
</dbReference>
<dbReference type="AlphaFoldDB" id="A0AAX4KE56"/>
<evidence type="ECO:0000313" key="12">
    <source>
        <dbReference type="EMBL" id="WWD04309.1"/>
    </source>
</evidence>
<comment type="catalytic activity">
    <reaction evidence="8">
        <text>L-threonyl-[protein] + ATP = O-phospho-L-threonyl-[protein] + ADP + H(+)</text>
        <dbReference type="Rhea" id="RHEA:46608"/>
        <dbReference type="Rhea" id="RHEA-COMP:11060"/>
        <dbReference type="Rhea" id="RHEA-COMP:11605"/>
        <dbReference type="ChEBI" id="CHEBI:15378"/>
        <dbReference type="ChEBI" id="CHEBI:30013"/>
        <dbReference type="ChEBI" id="CHEBI:30616"/>
        <dbReference type="ChEBI" id="CHEBI:61977"/>
        <dbReference type="ChEBI" id="CHEBI:456216"/>
        <dbReference type="EC" id="2.7.11.1"/>
    </reaction>
</comment>
<feature type="compositionally biased region" description="Low complexity" evidence="10">
    <location>
        <begin position="996"/>
        <end position="1007"/>
    </location>
</feature>
<evidence type="ECO:0000256" key="7">
    <source>
        <dbReference type="ARBA" id="ARBA00022840"/>
    </source>
</evidence>
<dbReference type="KEGG" id="ker:91101182"/>
<feature type="region of interest" description="Disordered" evidence="10">
    <location>
        <begin position="917"/>
        <end position="982"/>
    </location>
</feature>
<comment type="catalytic activity">
    <reaction evidence="9">
        <text>L-seryl-[protein] + ATP = O-phospho-L-seryl-[protein] + ADP + H(+)</text>
        <dbReference type="Rhea" id="RHEA:17989"/>
        <dbReference type="Rhea" id="RHEA-COMP:9863"/>
        <dbReference type="Rhea" id="RHEA-COMP:11604"/>
        <dbReference type="ChEBI" id="CHEBI:15378"/>
        <dbReference type="ChEBI" id="CHEBI:29999"/>
        <dbReference type="ChEBI" id="CHEBI:30616"/>
        <dbReference type="ChEBI" id="CHEBI:83421"/>
        <dbReference type="ChEBI" id="CHEBI:456216"/>
        <dbReference type="EC" id="2.7.11.1"/>
    </reaction>
</comment>
<evidence type="ECO:0000256" key="8">
    <source>
        <dbReference type="ARBA" id="ARBA00047899"/>
    </source>
</evidence>
<accession>A0AAX4KE56</accession>
<evidence type="ECO:0000256" key="10">
    <source>
        <dbReference type="SAM" id="MobiDB-lite"/>
    </source>
</evidence>
<feature type="compositionally biased region" description="Low complexity" evidence="10">
    <location>
        <begin position="1017"/>
        <end position="1034"/>
    </location>
</feature>
<dbReference type="Pfam" id="PF00069">
    <property type="entry name" value="Pkinase"/>
    <property type="match status" value="2"/>
</dbReference>
<dbReference type="SMART" id="SM00220">
    <property type="entry name" value="S_TKc"/>
    <property type="match status" value="1"/>
</dbReference>
<keyword evidence="4" id="KW-0808">Transferase</keyword>
<dbReference type="PANTHER" id="PTHR24356:SF390">
    <property type="entry name" value="PROTEIN KINASE C, BRAIN ISOZYME-RELATED"/>
    <property type="match status" value="1"/>
</dbReference>
<evidence type="ECO:0000313" key="13">
    <source>
        <dbReference type="Proteomes" id="UP001358614"/>
    </source>
</evidence>
<dbReference type="InterPro" id="IPR050236">
    <property type="entry name" value="Ser_Thr_kinase_AGC"/>
</dbReference>
<feature type="domain" description="Protein kinase" evidence="11">
    <location>
        <begin position="114"/>
        <end position="421"/>
    </location>
</feature>
<evidence type="ECO:0000256" key="2">
    <source>
        <dbReference type="ARBA" id="ARBA00012513"/>
    </source>
</evidence>
<feature type="compositionally biased region" description="Low complexity" evidence="10">
    <location>
        <begin position="872"/>
        <end position="887"/>
    </location>
</feature>
<evidence type="ECO:0000256" key="5">
    <source>
        <dbReference type="ARBA" id="ARBA00022741"/>
    </source>
</evidence>
<sequence>MLGPPSSVPLPPSPPYSGDDSPPPTISHLVPPNGLTTPDRTPSISSSFGESSSPTPHQHAQADVSKMLRSDDDERIAGGVSKRQNSTSDASGSGSGDGSSKGHHRRYIPKLEDFQLIRVLGKGCAGRVLLVKHTPSNSVRAMKAISKRSVLTHDELNHTLTEQSILKRFAIDEPNNRFVSRLHSSFTDRENFYFVMEFYPGGDLATQMELHGILGDHRTRFYAADITQGLEDLHRHGIIVRDLKPENILLNAKGHAVLADFGLSKEFSYRGEPKPIHVVTYPGQPALPPWAGQGAGSLRTLASGQKKLMVDKAYSFVGTSEYLSPEVVKRGEYSYAVDWWALGCIVLEGLVGRVPFRKADDEPPMVLWNRILFDPWDELFHDPKMARFMPDPVTYNFIDALLQKDPMWRLTEPCVKQHDYFALLDWDTVQKGEYQDPHGLKLHPIAEYNTHYFPKLCLEEDPSVDMSTHEFRGEDDFKKTPLNDNALYALEQAKYRYELEGFAWTRDENGYETVEESEMEYSIAEEEGKKQDEHQIVDETEKRDAIELTEGDISPGAVETEGFGSNSAPDMGEDFKEERYKDEEDVTIQPISDLGHASVPAPPIAATEGIPRGTSLLGSPASAYSSHLPGVASPASPSLATSSTSSEDIAVEMLKTFDSVEPQAGTSSTEDSPGPAPSRPSLDKALAAKPGLNTSPPPRSSVDKLAPPQSPVSPQLSTHSIQSHPVPIPLRPKPVRQLSEEINHNLNLPQGLPSSGLSVSDIVTVPSPHPGSPTRIVRRHPQLPSVDTIPIARLSVELHGVRTYIDDEEWEELSIPEGPNASAPNGNSNNINHSFLGLGRVLKRRPSTLLGNNTSNHGGGGGSGLKRQIKQSDTSSSHQGSTSPTKSIQLRPNLFSAKSIENTKKAFKFGNKLKTFPKLKSLTSPDPIHRSVNATPSPSGHSPLVDPPITSSSDTNMSNSENKEDKDRERPKMGYRRHTESGLGWLGRKKKISSIIPSASASSSTSSNVSVRKQSMTTTATANTNSGNSGPSSPIKKNLLVGDKDRTVSSSSSIVSVSKDDRGLPKLELDDIQLSGLDWEPFNGKEWGVK</sequence>
<feature type="region of interest" description="Disordered" evidence="10">
    <location>
        <begin position="996"/>
        <end position="1059"/>
    </location>
</feature>
<keyword evidence="6" id="KW-0418">Kinase</keyword>
<dbReference type="Proteomes" id="UP001358614">
    <property type="component" value="Chromosome 1"/>
</dbReference>
<feature type="compositionally biased region" description="Basic and acidic residues" evidence="10">
    <location>
        <begin position="961"/>
        <end position="980"/>
    </location>
</feature>
<feature type="compositionally biased region" description="Low complexity" evidence="10">
    <location>
        <begin position="43"/>
        <end position="53"/>
    </location>
</feature>
<dbReference type="InterPro" id="IPR045270">
    <property type="entry name" value="STKc_AGC"/>
</dbReference>
<evidence type="ECO:0000256" key="9">
    <source>
        <dbReference type="ARBA" id="ARBA00048679"/>
    </source>
</evidence>
<feature type="region of interest" description="Disordered" evidence="10">
    <location>
        <begin position="660"/>
        <end position="732"/>
    </location>
</feature>
<feature type="compositionally biased region" description="Low complexity" evidence="10">
    <location>
        <begin position="632"/>
        <end position="646"/>
    </location>
</feature>
<dbReference type="FunFam" id="1.10.510.10:FF:000604">
    <property type="entry name" value="AGC protein kinase"/>
    <property type="match status" value="1"/>
</dbReference>
<dbReference type="CDD" id="cd05123">
    <property type="entry name" value="STKc_AGC"/>
    <property type="match status" value="1"/>
</dbReference>
<feature type="compositionally biased region" description="Polar residues" evidence="10">
    <location>
        <begin position="949"/>
        <end position="960"/>
    </location>
</feature>
<feature type="compositionally biased region" description="Polar residues" evidence="10">
    <location>
        <begin position="712"/>
        <end position="723"/>
    </location>
</feature>
<dbReference type="SUPFAM" id="SSF56112">
    <property type="entry name" value="Protein kinase-like (PK-like)"/>
    <property type="match status" value="1"/>
</dbReference>
<keyword evidence="3" id="KW-0723">Serine/threonine-protein kinase</keyword>
<dbReference type="InterPro" id="IPR000719">
    <property type="entry name" value="Prot_kinase_dom"/>
</dbReference>
<dbReference type="GO" id="GO:0035556">
    <property type="term" value="P:intracellular signal transduction"/>
    <property type="evidence" value="ECO:0007669"/>
    <property type="project" value="TreeGrafter"/>
</dbReference>
<feature type="region of interest" description="Disordered" evidence="10">
    <location>
        <begin position="759"/>
        <end position="778"/>
    </location>
</feature>
<evidence type="ECO:0000256" key="3">
    <source>
        <dbReference type="ARBA" id="ARBA00022527"/>
    </source>
</evidence>